<evidence type="ECO:0000256" key="4">
    <source>
        <dbReference type="ARBA" id="ARBA00023125"/>
    </source>
</evidence>
<reference evidence="8" key="1">
    <citation type="submission" date="2019-09" db="EMBL/GenBank/DDBJ databases">
        <authorList>
            <person name="Li J."/>
        </authorList>
    </citation>
    <scope>NUCLEOTIDE SEQUENCE [LARGE SCALE GENOMIC DNA]</scope>
    <source>
        <strain evidence="8">JCM 14732</strain>
    </source>
</reference>
<keyword evidence="5" id="KW-0804">Transcription</keyword>
<dbReference type="InterPro" id="IPR036388">
    <property type="entry name" value="WH-like_DNA-bd_sf"/>
</dbReference>
<dbReference type="RefSeq" id="WP_149690018.1">
    <property type="nucleotide sequence ID" value="NZ_SDPQ02000003.1"/>
</dbReference>
<evidence type="ECO:0000256" key="3">
    <source>
        <dbReference type="ARBA" id="ARBA00023082"/>
    </source>
</evidence>
<keyword evidence="2" id="KW-0805">Transcription regulation</keyword>
<dbReference type="SUPFAM" id="SSF88659">
    <property type="entry name" value="Sigma3 and sigma4 domains of RNA polymerase sigma factors"/>
    <property type="match status" value="1"/>
</dbReference>
<accession>A0A5M4FBT0</accession>
<evidence type="ECO:0000313" key="9">
    <source>
        <dbReference type="Proteomes" id="UP000380867"/>
    </source>
</evidence>
<keyword evidence="3" id="KW-0731">Sigma factor</keyword>
<dbReference type="EMBL" id="SDPQ02000003">
    <property type="protein sequence ID" value="KAA1395352.1"/>
    <property type="molecule type" value="Genomic_DNA"/>
</dbReference>
<evidence type="ECO:0000313" key="8">
    <source>
        <dbReference type="EMBL" id="KAA1395352.1"/>
    </source>
</evidence>
<sequence>MDVDEELIARARAGDASAMEELLAAIRPRVVSRCARLLPHTLDAEEAAQDALLSIATHLRDYAGTGSFMGWVTVIASNSARQTYRTLKGRFAERSVDELPVSPDPRTTSVIAGSRIDLLDAIEALEQAHPATAEAFVLRDVGGLPYDEIAVLTQTPLGTVKARIHTARGFVRERLGVHEGNF</sequence>
<feature type="domain" description="RNA polymerase sigma factor 70 region 4 type 2" evidence="7">
    <location>
        <begin position="123"/>
        <end position="168"/>
    </location>
</feature>
<dbReference type="Gene3D" id="1.10.1740.10">
    <property type="match status" value="1"/>
</dbReference>
<dbReference type="InterPro" id="IPR039425">
    <property type="entry name" value="RNA_pol_sigma-70-like"/>
</dbReference>
<proteinExistence type="inferred from homology"/>
<evidence type="ECO:0000259" key="7">
    <source>
        <dbReference type="Pfam" id="PF08281"/>
    </source>
</evidence>
<dbReference type="Gene3D" id="1.10.10.10">
    <property type="entry name" value="Winged helix-like DNA-binding domain superfamily/Winged helix DNA-binding domain"/>
    <property type="match status" value="1"/>
</dbReference>
<name>A0A5M4FBT0_9ACTN</name>
<protein>
    <submittedName>
        <fullName evidence="8">RNA polymerase sigma factor</fullName>
    </submittedName>
</protein>
<dbReference type="Pfam" id="PF04542">
    <property type="entry name" value="Sigma70_r2"/>
    <property type="match status" value="1"/>
</dbReference>
<dbReference type="PANTHER" id="PTHR43133:SF8">
    <property type="entry name" value="RNA POLYMERASE SIGMA FACTOR HI_1459-RELATED"/>
    <property type="match status" value="1"/>
</dbReference>
<dbReference type="InterPro" id="IPR007627">
    <property type="entry name" value="RNA_pol_sigma70_r2"/>
</dbReference>
<dbReference type="GO" id="GO:0006352">
    <property type="term" value="P:DNA-templated transcription initiation"/>
    <property type="evidence" value="ECO:0007669"/>
    <property type="project" value="InterPro"/>
</dbReference>
<dbReference type="AlphaFoldDB" id="A0A5M4FBT0"/>
<comment type="similarity">
    <text evidence="1">Belongs to the sigma-70 factor family. ECF subfamily.</text>
</comment>
<keyword evidence="9" id="KW-1185">Reference proteome</keyword>
<dbReference type="OrthoDB" id="5244716at2"/>
<dbReference type="Pfam" id="PF08281">
    <property type="entry name" value="Sigma70_r4_2"/>
    <property type="match status" value="1"/>
</dbReference>
<evidence type="ECO:0000256" key="5">
    <source>
        <dbReference type="ARBA" id="ARBA00023163"/>
    </source>
</evidence>
<dbReference type="InterPro" id="IPR014284">
    <property type="entry name" value="RNA_pol_sigma-70_dom"/>
</dbReference>
<dbReference type="GO" id="GO:0016987">
    <property type="term" value="F:sigma factor activity"/>
    <property type="evidence" value="ECO:0007669"/>
    <property type="project" value="UniProtKB-KW"/>
</dbReference>
<evidence type="ECO:0000256" key="1">
    <source>
        <dbReference type="ARBA" id="ARBA00010641"/>
    </source>
</evidence>
<dbReference type="Proteomes" id="UP000380867">
    <property type="component" value="Unassembled WGS sequence"/>
</dbReference>
<dbReference type="PANTHER" id="PTHR43133">
    <property type="entry name" value="RNA POLYMERASE ECF-TYPE SIGMA FACTO"/>
    <property type="match status" value="1"/>
</dbReference>
<gene>
    <name evidence="8" type="ORF">ESP70_014410</name>
</gene>
<dbReference type="GO" id="GO:0003677">
    <property type="term" value="F:DNA binding"/>
    <property type="evidence" value="ECO:0007669"/>
    <property type="project" value="UniProtKB-KW"/>
</dbReference>
<dbReference type="InterPro" id="IPR013325">
    <property type="entry name" value="RNA_pol_sigma_r2"/>
</dbReference>
<dbReference type="SUPFAM" id="SSF88946">
    <property type="entry name" value="Sigma2 domain of RNA polymerase sigma factors"/>
    <property type="match status" value="1"/>
</dbReference>
<evidence type="ECO:0000256" key="2">
    <source>
        <dbReference type="ARBA" id="ARBA00023015"/>
    </source>
</evidence>
<dbReference type="InterPro" id="IPR013249">
    <property type="entry name" value="RNA_pol_sigma70_r4_t2"/>
</dbReference>
<keyword evidence="4" id="KW-0238">DNA-binding</keyword>
<dbReference type="NCBIfam" id="TIGR02937">
    <property type="entry name" value="sigma70-ECF"/>
    <property type="match status" value="1"/>
</dbReference>
<feature type="domain" description="RNA polymerase sigma-70 region 2" evidence="6">
    <location>
        <begin position="24"/>
        <end position="87"/>
    </location>
</feature>
<dbReference type="InterPro" id="IPR013324">
    <property type="entry name" value="RNA_pol_sigma_r3/r4-like"/>
</dbReference>
<evidence type="ECO:0000259" key="6">
    <source>
        <dbReference type="Pfam" id="PF04542"/>
    </source>
</evidence>
<organism evidence="8 9">
    <name type="scientific">Aeromicrobium ginsengisoli</name>
    <dbReference type="NCBI Taxonomy" id="363867"/>
    <lineage>
        <taxon>Bacteria</taxon>
        <taxon>Bacillati</taxon>
        <taxon>Actinomycetota</taxon>
        <taxon>Actinomycetes</taxon>
        <taxon>Propionibacteriales</taxon>
        <taxon>Nocardioidaceae</taxon>
        <taxon>Aeromicrobium</taxon>
    </lineage>
</organism>
<comment type="caution">
    <text evidence="8">The sequence shown here is derived from an EMBL/GenBank/DDBJ whole genome shotgun (WGS) entry which is preliminary data.</text>
</comment>